<dbReference type="CDD" id="cd04657">
    <property type="entry name" value="Piwi_ago-like"/>
    <property type="match status" value="1"/>
</dbReference>
<dbReference type="Pfam" id="PF16486">
    <property type="entry name" value="ArgoN"/>
    <property type="match status" value="1"/>
</dbReference>
<dbReference type="Gene3D" id="3.40.50.2300">
    <property type="match status" value="1"/>
</dbReference>
<dbReference type="InterPro" id="IPR014811">
    <property type="entry name" value="ArgoL1"/>
</dbReference>
<dbReference type="InterPro" id="IPR032474">
    <property type="entry name" value="Argonaute_N"/>
</dbReference>
<dbReference type="InterPro" id="IPR036085">
    <property type="entry name" value="PAZ_dom_sf"/>
</dbReference>
<feature type="domain" description="PAZ" evidence="2">
    <location>
        <begin position="527"/>
        <end position="643"/>
    </location>
</feature>
<dbReference type="PANTHER" id="PTHR22891">
    <property type="entry name" value="EUKARYOTIC TRANSLATION INITIATION FACTOR 2C"/>
    <property type="match status" value="1"/>
</dbReference>
<accession>A0ABQ9H986</accession>
<feature type="region of interest" description="Disordered" evidence="1">
    <location>
        <begin position="1"/>
        <end position="305"/>
    </location>
</feature>
<dbReference type="SMART" id="SM01163">
    <property type="entry name" value="DUF1785"/>
    <property type="match status" value="1"/>
</dbReference>
<evidence type="ECO:0000256" key="1">
    <source>
        <dbReference type="SAM" id="MobiDB-lite"/>
    </source>
</evidence>
<dbReference type="SMART" id="SM00950">
    <property type="entry name" value="Piwi"/>
    <property type="match status" value="1"/>
</dbReference>
<evidence type="ECO:0000313" key="4">
    <source>
        <dbReference type="EMBL" id="KAJ8880835.1"/>
    </source>
</evidence>
<dbReference type="Pfam" id="PF02171">
    <property type="entry name" value="Piwi"/>
    <property type="match status" value="1"/>
</dbReference>
<dbReference type="InterPro" id="IPR045246">
    <property type="entry name" value="Piwi_ago-like"/>
</dbReference>
<feature type="compositionally biased region" description="Low complexity" evidence="1">
    <location>
        <begin position="69"/>
        <end position="88"/>
    </location>
</feature>
<dbReference type="Pfam" id="PF02170">
    <property type="entry name" value="PAZ"/>
    <property type="match status" value="1"/>
</dbReference>
<dbReference type="Gene3D" id="2.170.260.10">
    <property type="entry name" value="paz domain"/>
    <property type="match status" value="1"/>
</dbReference>
<feature type="compositionally biased region" description="Low complexity" evidence="1">
    <location>
        <begin position="141"/>
        <end position="153"/>
    </location>
</feature>
<reference evidence="4 5" key="1">
    <citation type="submission" date="2023-02" db="EMBL/GenBank/DDBJ databases">
        <title>LHISI_Scaffold_Assembly.</title>
        <authorList>
            <person name="Stuart O.P."/>
            <person name="Cleave R."/>
            <person name="Magrath M.J.L."/>
            <person name="Mikheyev A.S."/>
        </authorList>
    </citation>
    <scope>NUCLEOTIDE SEQUENCE [LARGE SCALE GENOMIC DNA]</scope>
    <source>
        <strain evidence="4">Daus_M_001</strain>
        <tissue evidence="4">Leg muscle</tissue>
    </source>
</reference>
<dbReference type="SUPFAM" id="SSF101690">
    <property type="entry name" value="PAZ domain"/>
    <property type="match status" value="1"/>
</dbReference>
<dbReference type="Proteomes" id="UP001159363">
    <property type="component" value="Chromosome 5"/>
</dbReference>
<dbReference type="Gene3D" id="3.30.420.10">
    <property type="entry name" value="Ribonuclease H-like superfamily/Ribonuclease H"/>
    <property type="match status" value="1"/>
</dbReference>
<dbReference type="SUPFAM" id="SSF53098">
    <property type="entry name" value="Ribonuclease H-like"/>
    <property type="match status" value="1"/>
</dbReference>
<dbReference type="InterPro" id="IPR012337">
    <property type="entry name" value="RNaseH-like_sf"/>
</dbReference>
<protein>
    <recommendedName>
        <fullName evidence="6">Argonaute 2</fullName>
    </recommendedName>
</protein>
<keyword evidence="5" id="KW-1185">Reference proteome</keyword>
<dbReference type="InterPro" id="IPR032472">
    <property type="entry name" value="ArgoL2"/>
</dbReference>
<dbReference type="PROSITE" id="PS50822">
    <property type="entry name" value="PIWI"/>
    <property type="match status" value="1"/>
</dbReference>
<name>A0ABQ9H986_9NEOP</name>
<dbReference type="InterPro" id="IPR003100">
    <property type="entry name" value="PAZ_dom"/>
</dbReference>
<dbReference type="InterPro" id="IPR036397">
    <property type="entry name" value="RNaseH_sf"/>
</dbReference>
<comment type="caution">
    <text evidence="4">The sequence shown here is derived from an EMBL/GenBank/DDBJ whole genome shotgun (WGS) entry which is preliminary data.</text>
</comment>
<feature type="domain" description="Piwi" evidence="3">
    <location>
        <begin position="805"/>
        <end position="1106"/>
    </location>
</feature>
<proteinExistence type="predicted"/>
<evidence type="ECO:0000259" key="3">
    <source>
        <dbReference type="PROSITE" id="PS50822"/>
    </source>
</evidence>
<organism evidence="4 5">
    <name type="scientific">Dryococelus australis</name>
    <dbReference type="NCBI Taxonomy" id="614101"/>
    <lineage>
        <taxon>Eukaryota</taxon>
        <taxon>Metazoa</taxon>
        <taxon>Ecdysozoa</taxon>
        <taxon>Arthropoda</taxon>
        <taxon>Hexapoda</taxon>
        <taxon>Insecta</taxon>
        <taxon>Pterygota</taxon>
        <taxon>Neoptera</taxon>
        <taxon>Polyneoptera</taxon>
        <taxon>Phasmatodea</taxon>
        <taxon>Verophasmatodea</taxon>
        <taxon>Anareolatae</taxon>
        <taxon>Phasmatidae</taxon>
        <taxon>Eurycanthinae</taxon>
        <taxon>Dryococelus</taxon>
    </lineage>
</organism>
<feature type="compositionally biased region" description="Low complexity" evidence="1">
    <location>
        <begin position="13"/>
        <end position="24"/>
    </location>
</feature>
<dbReference type="InterPro" id="IPR003165">
    <property type="entry name" value="Piwi"/>
</dbReference>
<dbReference type="PROSITE" id="PS50821">
    <property type="entry name" value="PAZ"/>
    <property type="match status" value="1"/>
</dbReference>
<dbReference type="EMBL" id="JARBHB010000006">
    <property type="protein sequence ID" value="KAJ8880835.1"/>
    <property type="molecule type" value="Genomic_DNA"/>
</dbReference>
<feature type="compositionally biased region" description="Low complexity" evidence="1">
    <location>
        <begin position="279"/>
        <end position="288"/>
    </location>
</feature>
<feature type="compositionally biased region" description="Low complexity" evidence="1">
    <location>
        <begin position="100"/>
        <end position="134"/>
    </location>
</feature>
<dbReference type="Pfam" id="PF08699">
    <property type="entry name" value="ArgoL1"/>
    <property type="match status" value="1"/>
</dbReference>
<gene>
    <name evidence="4" type="ORF">PR048_017306</name>
</gene>
<dbReference type="Pfam" id="PF16488">
    <property type="entry name" value="ArgoL2"/>
    <property type="match status" value="1"/>
</dbReference>
<evidence type="ECO:0000259" key="2">
    <source>
        <dbReference type="PROSITE" id="PS50821"/>
    </source>
</evidence>
<evidence type="ECO:0008006" key="6">
    <source>
        <dbReference type="Google" id="ProtNLM"/>
    </source>
</evidence>
<dbReference type="CDD" id="cd02846">
    <property type="entry name" value="PAZ_argonaute_like"/>
    <property type="match status" value="1"/>
</dbReference>
<sequence length="1137" mass="128455">MGRKNKKKSELSQKPIEQQQQQQQAPPPPAKEQQQQQAPPAKPQEHPSPAESQPQTSRGKKGGQPPLIQQKHPAVLQPQQQQGGQAQPLGPPDNQPLYAQQGPPIGQGQQRPGPPGGRSQQRPQPPGFQEQQRPGPHRGQQRPQPSGFQEQQRPGPPGGRGQQRPQPPGFQEQQRPGPPGGRGQQRPQPPGVQEQQRPGPPGGRGQQRPQPPGFQEQQQLGPPGGRGQQRPQPPGVQEQQQPGPPGGRGQQRPQPPGVQEQQRPGPPGGRGQQRPQPPGFQDQQRPGPSQLRQTPAGNIPTKVDDQVITKGVKGLSLKVPQRKNLKSGGTLGRKTVVETNHLALDLSRVRNERIAHYDVAIDPDKPKRLIRFVMEQFRIENYPDRYPAFDGKKNLYSSGYLPFQFNISNTVNVQDDESKTPKEFKVTINFANMVHLEQLKNYMQAGSSQDAPMEVIQAVDIVLREASASSRSFVQVGRSFFTPPTNQLIDLGNGLELWYGFYQSAILGWRPYVNIDVAHKGFPKNQNVVDLIGELCSCDRRNLTYLNPFQVDDLNKYLRTLKVDYELPNQPNTKRCYKVNSVVGTPRNLEFRLDSGQTITVFDYFRCEKGVMLQYPDLPCLHVGSLNRPNPIFVPVELCTVKSQVIVRKMNELQTQNMIKVAATSADKRKSKIMDALRKAGFNRSKTVQEFGFSVSDQFEKVTARILEPPPLAYHEKTEMPVKGVWRAKHFLTGSELTDWIILNLNGRYTPEDILRSFCTDMKRTGEGLGMIIALARPPCTIECHPRDIQRKLEEYLKFVKGIQLVVVVVPDKGDTYAKVKQTAELQVGVLTQCVKARTMRRMNMSTISNILLKVNSKLNGINHSLLNSAVPPCLKKPVMIVGADVTHPSPDQVDIPSVAAVCASHDPKAFCYNIQYRLQGPREEIIKDLQNIMREHLLFFYNSTSLKPQKIIFYRDGVSEGQFSQVLNEELQAIRRSCQSLEQDYQPKITFLVVQKRHHTRFFPLKREDMDGRNNNVPPGTVVDTDITHPTEMDFYLVSHASIQGTSRPTKYRRLWDDNDMSEDELEQLTYYLCHMFSRCTRAVSYPTPTYYAHLAAYRARVYIEGQKIQLDNLSEEQRRRSIKEVIYKDSPMFFV</sequence>
<evidence type="ECO:0000313" key="5">
    <source>
        <dbReference type="Proteomes" id="UP001159363"/>
    </source>
</evidence>